<evidence type="ECO:0000256" key="1">
    <source>
        <dbReference type="ARBA" id="ARBA00001974"/>
    </source>
</evidence>
<dbReference type="InterPro" id="IPR036250">
    <property type="entry name" value="AcylCo_DH-like_C"/>
</dbReference>
<sequence length="390" mass="42828">MDFTELADESAFRHRVRAWLAEHIPVAWRGRPGPYADPMSLDERRAWSKQLYAAGFVGLTWPTPYGGQGKPITFQNIVLEELARADAPQHVNASIGLAFAGPTILHWGSEEQKARLIPALLRGDEIWCQGFSEPEAGSDLANVRTAAVLDGDTWTVNGSKIWSSFAHLADRCILLARTEPDAPKHRGLSFLLADMHAPGVRVVPLTQITGQPEFNEMFFSDVAVPATSMLGERGDGWKVAMTVLRHERGTSAMGMAAALEKQVRTFARFVRDTGLGEDPRAQEGLRSAWISLQALRYTNYRLLSAVSRKAEPGPESAVAKLAWSEANQQLTRLALDLLGPYVAYASSQSDWSALWRCEALRARGNSIEGGTSEILKNVVAERVLGLPKGR</sequence>
<dbReference type="InterPro" id="IPR006091">
    <property type="entry name" value="Acyl-CoA_Oxase/DH_mid-dom"/>
</dbReference>
<dbReference type="SUPFAM" id="SSF47203">
    <property type="entry name" value="Acyl-CoA dehydrogenase C-terminal domain-like"/>
    <property type="match status" value="1"/>
</dbReference>
<dbReference type="InterPro" id="IPR009075">
    <property type="entry name" value="AcylCo_DH/oxidase_C"/>
</dbReference>
<evidence type="ECO:0000256" key="5">
    <source>
        <dbReference type="ARBA" id="ARBA00023002"/>
    </source>
</evidence>
<evidence type="ECO:0000256" key="4">
    <source>
        <dbReference type="ARBA" id="ARBA00022827"/>
    </source>
</evidence>
<feature type="domain" description="Acyl-CoA oxidase/dehydrogenase middle" evidence="8">
    <location>
        <begin position="128"/>
        <end position="222"/>
    </location>
</feature>
<name>A0ABP4TMB0_9ACTN</name>
<evidence type="ECO:0000256" key="2">
    <source>
        <dbReference type="ARBA" id="ARBA00009347"/>
    </source>
</evidence>
<dbReference type="Gene3D" id="1.20.140.10">
    <property type="entry name" value="Butyryl-CoA Dehydrogenase, subunit A, domain 3"/>
    <property type="match status" value="1"/>
</dbReference>
<keyword evidence="11" id="KW-1185">Reference proteome</keyword>
<dbReference type="InterPro" id="IPR009100">
    <property type="entry name" value="AcylCoA_DH/oxidase_NM_dom_sf"/>
</dbReference>
<proteinExistence type="inferred from homology"/>
<gene>
    <name evidence="10" type="ORF">GCM10009765_43790</name>
</gene>
<dbReference type="InterPro" id="IPR046373">
    <property type="entry name" value="Acyl-CoA_Oxase/DH_mid-dom_sf"/>
</dbReference>
<keyword evidence="4 6" id="KW-0274">FAD</keyword>
<comment type="cofactor">
    <cofactor evidence="1 6">
        <name>FAD</name>
        <dbReference type="ChEBI" id="CHEBI:57692"/>
    </cofactor>
</comment>
<dbReference type="Gene3D" id="1.10.540.10">
    <property type="entry name" value="Acyl-CoA dehydrogenase/oxidase, N-terminal domain"/>
    <property type="match status" value="1"/>
</dbReference>
<evidence type="ECO:0000259" key="9">
    <source>
        <dbReference type="Pfam" id="PF02771"/>
    </source>
</evidence>
<keyword evidence="5 6" id="KW-0560">Oxidoreductase</keyword>
<reference evidence="11" key="1">
    <citation type="journal article" date="2019" name="Int. J. Syst. Evol. Microbiol.">
        <title>The Global Catalogue of Microorganisms (GCM) 10K type strain sequencing project: providing services to taxonomists for standard genome sequencing and annotation.</title>
        <authorList>
            <consortium name="The Broad Institute Genomics Platform"/>
            <consortium name="The Broad Institute Genome Sequencing Center for Infectious Disease"/>
            <person name="Wu L."/>
            <person name="Ma J."/>
        </authorList>
    </citation>
    <scope>NUCLEOTIDE SEQUENCE [LARGE SCALE GENOMIC DNA]</scope>
    <source>
        <strain evidence="11">JCM 14718</strain>
    </source>
</reference>
<dbReference type="PANTHER" id="PTHR43292:SF4">
    <property type="entry name" value="ACYL-COA DEHYDROGENASE FADE34"/>
    <property type="match status" value="1"/>
</dbReference>
<dbReference type="EMBL" id="BAAANY010000017">
    <property type="protein sequence ID" value="GAA1689691.1"/>
    <property type="molecule type" value="Genomic_DNA"/>
</dbReference>
<dbReference type="Pfam" id="PF02771">
    <property type="entry name" value="Acyl-CoA_dh_N"/>
    <property type="match status" value="1"/>
</dbReference>
<dbReference type="Pfam" id="PF00441">
    <property type="entry name" value="Acyl-CoA_dh_1"/>
    <property type="match status" value="1"/>
</dbReference>
<feature type="domain" description="Acyl-CoA dehydrogenase/oxidase C-terminal" evidence="7">
    <location>
        <begin position="234"/>
        <end position="384"/>
    </location>
</feature>
<accession>A0ABP4TMB0</accession>
<dbReference type="SUPFAM" id="SSF56645">
    <property type="entry name" value="Acyl-CoA dehydrogenase NM domain-like"/>
    <property type="match status" value="1"/>
</dbReference>
<protein>
    <submittedName>
        <fullName evidence="10">Acyl-CoA dehydrogenase</fullName>
    </submittedName>
</protein>
<organism evidence="10 11">
    <name type="scientific">Fodinicola feengrottensis</name>
    <dbReference type="NCBI Taxonomy" id="435914"/>
    <lineage>
        <taxon>Bacteria</taxon>
        <taxon>Bacillati</taxon>
        <taxon>Actinomycetota</taxon>
        <taxon>Actinomycetes</taxon>
        <taxon>Mycobacteriales</taxon>
        <taxon>Fodinicola</taxon>
    </lineage>
</organism>
<dbReference type="Pfam" id="PF02770">
    <property type="entry name" value="Acyl-CoA_dh_M"/>
    <property type="match status" value="1"/>
</dbReference>
<comment type="caution">
    <text evidence="10">The sequence shown here is derived from an EMBL/GenBank/DDBJ whole genome shotgun (WGS) entry which is preliminary data.</text>
</comment>
<keyword evidence="3 6" id="KW-0285">Flavoprotein</keyword>
<feature type="domain" description="Acyl-CoA dehydrogenase/oxidase N-terminal" evidence="9">
    <location>
        <begin position="8"/>
        <end position="124"/>
    </location>
</feature>
<evidence type="ECO:0000313" key="10">
    <source>
        <dbReference type="EMBL" id="GAA1689691.1"/>
    </source>
</evidence>
<evidence type="ECO:0000256" key="6">
    <source>
        <dbReference type="RuleBase" id="RU362125"/>
    </source>
</evidence>
<comment type="similarity">
    <text evidence="2 6">Belongs to the acyl-CoA dehydrogenase family.</text>
</comment>
<dbReference type="InterPro" id="IPR013786">
    <property type="entry name" value="AcylCoA_DH/ox_N"/>
</dbReference>
<evidence type="ECO:0000313" key="11">
    <source>
        <dbReference type="Proteomes" id="UP001500618"/>
    </source>
</evidence>
<dbReference type="Proteomes" id="UP001500618">
    <property type="component" value="Unassembled WGS sequence"/>
</dbReference>
<evidence type="ECO:0000259" key="7">
    <source>
        <dbReference type="Pfam" id="PF00441"/>
    </source>
</evidence>
<dbReference type="InterPro" id="IPR037069">
    <property type="entry name" value="AcylCoA_DH/ox_N_sf"/>
</dbReference>
<evidence type="ECO:0000259" key="8">
    <source>
        <dbReference type="Pfam" id="PF02770"/>
    </source>
</evidence>
<evidence type="ECO:0000256" key="3">
    <source>
        <dbReference type="ARBA" id="ARBA00022630"/>
    </source>
</evidence>
<dbReference type="PANTHER" id="PTHR43292">
    <property type="entry name" value="ACYL-COA DEHYDROGENASE"/>
    <property type="match status" value="1"/>
</dbReference>
<dbReference type="InterPro" id="IPR052161">
    <property type="entry name" value="Mycobact_Acyl-CoA_DH"/>
</dbReference>
<dbReference type="Gene3D" id="2.40.110.10">
    <property type="entry name" value="Butyryl-CoA Dehydrogenase, subunit A, domain 2"/>
    <property type="match status" value="1"/>
</dbReference>